<protein>
    <recommendedName>
        <fullName evidence="1">SGS domain-containing protein</fullName>
    </recommendedName>
</protein>
<comment type="caution">
    <text evidence="2">The sequence shown here is derived from an EMBL/GenBank/DDBJ whole genome shotgun (WGS) entry which is preliminary data.</text>
</comment>
<dbReference type="EMBL" id="AZBU02000005">
    <property type="protein sequence ID" value="TKR75985.1"/>
    <property type="molecule type" value="Genomic_DNA"/>
</dbReference>
<dbReference type="Pfam" id="PF05002">
    <property type="entry name" value="SGS"/>
    <property type="match status" value="1"/>
</dbReference>
<proteinExistence type="predicted"/>
<reference evidence="2 3" key="2">
    <citation type="journal article" date="2019" name="G3 (Bethesda)">
        <title>Hybrid Assembly of the Genome of the Entomopathogenic Nematode Steinernema carpocapsae Identifies the X-Chromosome.</title>
        <authorList>
            <person name="Serra L."/>
            <person name="Macchietto M."/>
            <person name="Macias-Munoz A."/>
            <person name="McGill C.J."/>
            <person name="Rodriguez I.M."/>
            <person name="Rodriguez B."/>
            <person name="Murad R."/>
            <person name="Mortazavi A."/>
        </authorList>
    </citation>
    <scope>NUCLEOTIDE SEQUENCE [LARGE SCALE GENOMIC DNA]</scope>
    <source>
        <strain evidence="2 3">ALL</strain>
    </source>
</reference>
<accession>A0A4V6A1M4</accession>
<dbReference type="PANTHER" id="PTHR45862">
    <property type="entry name" value="PROTEIN SGT1 HOMOLOG"/>
    <property type="match status" value="1"/>
</dbReference>
<evidence type="ECO:0000313" key="2">
    <source>
        <dbReference type="EMBL" id="TKR75985.1"/>
    </source>
</evidence>
<dbReference type="AlphaFoldDB" id="A0A4V6A1M4"/>
<dbReference type="Proteomes" id="UP000298663">
    <property type="component" value="Unassembled WGS sequence"/>
</dbReference>
<evidence type="ECO:0000259" key="1">
    <source>
        <dbReference type="PROSITE" id="PS51048"/>
    </source>
</evidence>
<name>A0A4V6A1M4_STECR</name>
<sequence length="90" mass="10613">MTNKFTKVDWDKLVKEAEEEEEQEKPEGDAAVQKMFQQIYARASDETKRAMMKSYQESGGTVLSTNWEEIKKKKTEIKPPEGMEFRKYDQ</sequence>
<dbReference type="OrthoDB" id="1898560at2759"/>
<dbReference type="PROSITE" id="PS51048">
    <property type="entry name" value="SGS"/>
    <property type="match status" value="1"/>
</dbReference>
<dbReference type="InterPro" id="IPR007699">
    <property type="entry name" value="SGS_dom"/>
</dbReference>
<keyword evidence="3" id="KW-1185">Reference proteome</keyword>
<evidence type="ECO:0000313" key="3">
    <source>
        <dbReference type="Proteomes" id="UP000298663"/>
    </source>
</evidence>
<dbReference type="STRING" id="34508.A0A4V6A1M4"/>
<dbReference type="SUPFAM" id="SSF49764">
    <property type="entry name" value="HSP20-like chaperones"/>
    <property type="match status" value="1"/>
</dbReference>
<feature type="domain" description="SGS" evidence="1">
    <location>
        <begin position="1"/>
        <end position="90"/>
    </location>
</feature>
<gene>
    <name evidence="2" type="ORF">L596_017199</name>
</gene>
<dbReference type="GO" id="GO:0051087">
    <property type="term" value="F:protein-folding chaperone binding"/>
    <property type="evidence" value="ECO:0007669"/>
    <property type="project" value="InterPro"/>
</dbReference>
<dbReference type="InterPro" id="IPR044563">
    <property type="entry name" value="Sgt1-like"/>
</dbReference>
<dbReference type="InterPro" id="IPR008978">
    <property type="entry name" value="HSP20-like_chaperone"/>
</dbReference>
<organism evidence="2 3">
    <name type="scientific">Steinernema carpocapsae</name>
    <name type="common">Entomopathogenic nematode</name>
    <dbReference type="NCBI Taxonomy" id="34508"/>
    <lineage>
        <taxon>Eukaryota</taxon>
        <taxon>Metazoa</taxon>
        <taxon>Ecdysozoa</taxon>
        <taxon>Nematoda</taxon>
        <taxon>Chromadorea</taxon>
        <taxon>Rhabditida</taxon>
        <taxon>Tylenchina</taxon>
        <taxon>Panagrolaimomorpha</taxon>
        <taxon>Strongyloidoidea</taxon>
        <taxon>Steinernematidae</taxon>
        <taxon>Steinernema</taxon>
    </lineage>
</organism>
<reference evidence="2 3" key="1">
    <citation type="journal article" date="2015" name="Genome Biol.">
        <title>Comparative genomics of Steinernema reveals deeply conserved gene regulatory networks.</title>
        <authorList>
            <person name="Dillman A.R."/>
            <person name="Macchietto M."/>
            <person name="Porter C.F."/>
            <person name="Rogers A."/>
            <person name="Williams B."/>
            <person name="Antoshechkin I."/>
            <person name="Lee M.M."/>
            <person name="Goodwin Z."/>
            <person name="Lu X."/>
            <person name="Lewis E.E."/>
            <person name="Goodrich-Blair H."/>
            <person name="Stock S.P."/>
            <person name="Adams B.J."/>
            <person name="Sternberg P.W."/>
            <person name="Mortazavi A."/>
        </authorList>
    </citation>
    <scope>NUCLEOTIDE SEQUENCE [LARGE SCALE GENOMIC DNA]</scope>
    <source>
        <strain evidence="2 3">ALL</strain>
    </source>
</reference>